<keyword evidence="8" id="KW-1185">Reference proteome</keyword>
<feature type="chain" id="PRO_5046314753" evidence="5">
    <location>
        <begin position="23"/>
        <end position="530"/>
    </location>
</feature>
<keyword evidence="4 5" id="KW-0732">Signal</keyword>
<dbReference type="PANTHER" id="PTHR30290:SF10">
    <property type="entry name" value="PERIPLASMIC OLIGOPEPTIDE-BINDING PROTEIN-RELATED"/>
    <property type="match status" value="1"/>
</dbReference>
<evidence type="ECO:0000256" key="2">
    <source>
        <dbReference type="ARBA" id="ARBA00005695"/>
    </source>
</evidence>
<dbReference type="PIRSF" id="PIRSF002741">
    <property type="entry name" value="MppA"/>
    <property type="match status" value="1"/>
</dbReference>
<evidence type="ECO:0000256" key="3">
    <source>
        <dbReference type="ARBA" id="ARBA00022448"/>
    </source>
</evidence>
<dbReference type="Proteomes" id="UP001183420">
    <property type="component" value="Unassembled WGS sequence"/>
</dbReference>
<dbReference type="Gene3D" id="3.40.190.10">
    <property type="entry name" value="Periplasmic binding protein-like II"/>
    <property type="match status" value="1"/>
</dbReference>
<evidence type="ECO:0000313" key="8">
    <source>
        <dbReference type="Proteomes" id="UP001183420"/>
    </source>
</evidence>
<organism evidence="7 8">
    <name type="scientific">Streptomyces millisiae</name>
    <dbReference type="NCBI Taxonomy" id="3075542"/>
    <lineage>
        <taxon>Bacteria</taxon>
        <taxon>Bacillati</taxon>
        <taxon>Actinomycetota</taxon>
        <taxon>Actinomycetes</taxon>
        <taxon>Kitasatosporales</taxon>
        <taxon>Streptomycetaceae</taxon>
        <taxon>Streptomyces</taxon>
    </lineage>
</organism>
<dbReference type="InterPro" id="IPR030678">
    <property type="entry name" value="Peptide/Ni-bd"/>
</dbReference>
<name>A0ABU2LMS8_9ACTN</name>
<dbReference type="EMBL" id="JAVREM010000009">
    <property type="protein sequence ID" value="MDT0318891.1"/>
    <property type="molecule type" value="Genomic_DNA"/>
</dbReference>
<reference evidence="8" key="1">
    <citation type="submission" date="2023-07" db="EMBL/GenBank/DDBJ databases">
        <title>30 novel species of actinomycetes from the DSMZ collection.</title>
        <authorList>
            <person name="Nouioui I."/>
        </authorList>
    </citation>
    <scope>NUCLEOTIDE SEQUENCE [LARGE SCALE GENOMIC DNA]</scope>
    <source>
        <strain evidence="8">DSM 44918</strain>
    </source>
</reference>
<evidence type="ECO:0000256" key="5">
    <source>
        <dbReference type="SAM" id="SignalP"/>
    </source>
</evidence>
<evidence type="ECO:0000313" key="7">
    <source>
        <dbReference type="EMBL" id="MDT0318891.1"/>
    </source>
</evidence>
<protein>
    <submittedName>
        <fullName evidence="7">ABC transporter substrate-binding protein</fullName>
    </submittedName>
</protein>
<dbReference type="CDD" id="cd00995">
    <property type="entry name" value="PBP2_NikA_DppA_OppA_like"/>
    <property type="match status" value="1"/>
</dbReference>
<evidence type="ECO:0000256" key="1">
    <source>
        <dbReference type="ARBA" id="ARBA00004196"/>
    </source>
</evidence>
<dbReference type="InterPro" id="IPR039424">
    <property type="entry name" value="SBP_5"/>
</dbReference>
<comment type="subcellular location">
    <subcellularLocation>
        <location evidence="1">Cell envelope</location>
    </subcellularLocation>
</comment>
<dbReference type="Gene3D" id="3.10.105.10">
    <property type="entry name" value="Dipeptide-binding Protein, Domain 3"/>
    <property type="match status" value="1"/>
</dbReference>
<dbReference type="PROSITE" id="PS51257">
    <property type="entry name" value="PROKAR_LIPOPROTEIN"/>
    <property type="match status" value="1"/>
</dbReference>
<dbReference type="SUPFAM" id="SSF53850">
    <property type="entry name" value="Periplasmic binding protein-like II"/>
    <property type="match status" value="1"/>
</dbReference>
<dbReference type="RefSeq" id="WP_311597846.1">
    <property type="nucleotide sequence ID" value="NZ_JAVREM010000009.1"/>
</dbReference>
<gene>
    <name evidence="7" type="ORF">RNC47_11140</name>
</gene>
<proteinExistence type="inferred from homology"/>
<feature type="domain" description="Solute-binding protein family 5" evidence="6">
    <location>
        <begin position="87"/>
        <end position="443"/>
    </location>
</feature>
<evidence type="ECO:0000256" key="4">
    <source>
        <dbReference type="ARBA" id="ARBA00022729"/>
    </source>
</evidence>
<comment type="similarity">
    <text evidence="2">Belongs to the bacterial solute-binding protein 5 family.</text>
</comment>
<dbReference type="InterPro" id="IPR000914">
    <property type="entry name" value="SBP_5_dom"/>
</dbReference>
<feature type="signal peptide" evidence="5">
    <location>
        <begin position="1"/>
        <end position="22"/>
    </location>
</feature>
<evidence type="ECO:0000259" key="6">
    <source>
        <dbReference type="Pfam" id="PF00496"/>
    </source>
</evidence>
<dbReference type="Pfam" id="PF00496">
    <property type="entry name" value="SBP_bac_5"/>
    <property type="match status" value="1"/>
</dbReference>
<keyword evidence="3" id="KW-0813">Transport</keyword>
<dbReference type="PANTHER" id="PTHR30290">
    <property type="entry name" value="PERIPLASMIC BINDING COMPONENT OF ABC TRANSPORTER"/>
    <property type="match status" value="1"/>
</dbReference>
<accession>A0ABU2LMS8</accession>
<comment type="caution">
    <text evidence="7">The sequence shown here is derived from an EMBL/GenBank/DDBJ whole genome shotgun (WGS) entry which is preliminary data.</text>
</comment>
<sequence length="530" mass="55764">MKRARAAALAAGTLALTLAVGACGGGAAGTAGSAAPTDGVLRVGLLNDIGQPPDPDVYYAGNGLALTTNMYEGLVRYEPGTEESVIGPSLATEWEVSEDNTTFTFTLREGVTFHDGTPFTSAAVEPSFDRRAAVAAGPAYMVDGVASVETPDDTHVVITLDEPNSAFLDYLASPYGPRVISPEVLSEQAGDDHAQTYLATHSAGTGPYQLSAARVGERYELTAHDGYWGGEPTFTTVELPVYTDTSAMQLALDNGDLSAIIGAVPSASQERYMADDSLQALSLPSFQVGVLYMNPNRPLLADAAARRATFQAVDWATIIDQVVTHKAELATGTYSRGAIPDGADAREITYDTAPLEEYVAGLPAAQRSVVIGHNGGSADDQQIATIVAAQLQELGLETTVSAYQTSQVFGTFAADPVNAPDLYVASGTWPDSSNAYMYGHVFWDQDGGLNHLQCSDQATSDLLAEALRTGDTDTYAAAGRAITEAACTPAWSYVNDFVVTQPWLGGVAESHSIAEPYTLDFNTLTIQDGR</sequence>